<gene>
    <name evidence="3" type="ORF">BD310DRAFT_955598</name>
</gene>
<feature type="region of interest" description="Disordered" evidence="1">
    <location>
        <begin position="400"/>
        <end position="445"/>
    </location>
</feature>
<feature type="region of interest" description="Disordered" evidence="1">
    <location>
        <begin position="279"/>
        <end position="318"/>
    </location>
</feature>
<dbReference type="STRING" id="114155.A0A4Q9Q7T4"/>
<name>A0A4Q9Q7T4_9APHY</name>
<organism evidence="3 4">
    <name type="scientific">Dichomitus squalens</name>
    <dbReference type="NCBI Taxonomy" id="114155"/>
    <lineage>
        <taxon>Eukaryota</taxon>
        <taxon>Fungi</taxon>
        <taxon>Dikarya</taxon>
        <taxon>Basidiomycota</taxon>
        <taxon>Agaricomycotina</taxon>
        <taxon>Agaricomycetes</taxon>
        <taxon>Polyporales</taxon>
        <taxon>Polyporaceae</taxon>
        <taxon>Dichomitus</taxon>
    </lineage>
</organism>
<protein>
    <recommendedName>
        <fullName evidence="5">Transmembrane protein</fullName>
    </recommendedName>
</protein>
<keyword evidence="2" id="KW-0472">Membrane</keyword>
<sequence>MGSWTVSIDDSSSFINYRPHGDGGAGNWTSTGWQPWYSDKGFNTAGGELGTGQSLHITGFPNASLDFTFYGTKVALYGNANCSYDVSVDGSLQSFQAASGPELFHMTALDEKTHNVTLVAHASDGALFSFDWADITRPLPGEDIPSSQVFAATDPTFFEYRGDWSQKTDRNGQIPSESHSAPYYQVQSSPASLSFAFQGSGVSVNGSRNWGGYTYDVTLDDVTTSYNESTMWLIGDALLFYQDGLDPSATHTVNITPKVGDGLIFWLNSVTVHGGLNATSTNSSTSPSSTLQTSSTASGSASATSNPSTSQPNSAHSSDAGRIAGGVIGGLAGLAILAGALVFYFRRRRVPAPARDPPVPAVSPYPDVADVEIITARETAPPMMSEIRKLAVEGLAATRANNQPPSSSAYSASSAPPSSGIVTGATAAPAVSPTSPRLSQGPGSEAAVVDRLIQLIADRIERTRAPTASRSDFSAGSDSMPPEYPPPGYPGA</sequence>
<evidence type="ECO:0008006" key="5">
    <source>
        <dbReference type="Google" id="ProtNLM"/>
    </source>
</evidence>
<keyword evidence="2" id="KW-0812">Transmembrane</keyword>
<dbReference type="AlphaFoldDB" id="A0A4Q9Q7T4"/>
<evidence type="ECO:0000313" key="4">
    <source>
        <dbReference type="Proteomes" id="UP000292082"/>
    </source>
</evidence>
<feature type="compositionally biased region" description="Low complexity" evidence="1">
    <location>
        <begin position="279"/>
        <end position="315"/>
    </location>
</feature>
<feature type="compositionally biased region" description="Pro residues" evidence="1">
    <location>
        <begin position="482"/>
        <end position="492"/>
    </location>
</feature>
<feature type="transmembrane region" description="Helical" evidence="2">
    <location>
        <begin position="323"/>
        <end position="345"/>
    </location>
</feature>
<feature type="region of interest" description="Disordered" evidence="1">
    <location>
        <begin position="458"/>
        <end position="492"/>
    </location>
</feature>
<feature type="compositionally biased region" description="Low complexity" evidence="1">
    <location>
        <begin position="404"/>
        <end position="436"/>
    </location>
</feature>
<reference evidence="3 4" key="1">
    <citation type="submission" date="2019-01" db="EMBL/GenBank/DDBJ databases">
        <title>Draft genome sequences of three monokaryotic isolates of the white-rot basidiomycete fungus Dichomitus squalens.</title>
        <authorList>
            <consortium name="DOE Joint Genome Institute"/>
            <person name="Lopez S.C."/>
            <person name="Andreopoulos B."/>
            <person name="Pangilinan J."/>
            <person name="Lipzen A."/>
            <person name="Riley R."/>
            <person name="Ahrendt S."/>
            <person name="Ng V."/>
            <person name="Barry K."/>
            <person name="Daum C."/>
            <person name="Grigoriev I.V."/>
            <person name="Hilden K.S."/>
            <person name="Makela M.R."/>
            <person name="de Vries R.P."/>
        </authorList>
    </citation>
    <scope>NUCLEOTIDE SEQUENCE [LARGE SCALE GENOMIC DNA]</scope>
    <source>
        <strain evidence="3 4">CBS 464.89</strain>
    </source>
</reference>
<dbReference type="Proteomes" id="UP000292082">
    <property type="component" value="Unassembled WGS sequence"/>
</dbReference>
<proteinExistence type="predicted"/>
<keyword evidence="2" id="KW-1133">Transmembrane helix</keyword>
<dbReference type="Gene3D" id="1.20.5.510">
    <property type="entry name" value="Single helix bin"/>
    <property type="match status" value="1"/>
</dbReference>
<dbReference type="CDD" id="cd12087">
    <property type="entry name" value="TM_EGFR-like"/>
    <property type="match status" value="1"/>
</dbReference>
<evidence type="ECO:0000313" key="3">
    <source>
        <dbReference type="EMBL" id="TBU63597.1"/>
    </source>
</evidence>
<dbReference type="EMBL" id="ML145089">
    <property type="protein sequence ID" value="TBU63597.1"/>
    <property type="molecule type" value="Genomic_DNA"/>
</dbReference>
<keyword evidence="4" id="KW-1185">Reference proteome</keyword>
<accession>A0A4Q9Q7T4</accession>
<evidence type="ECO:0000256" key="2">
    <source>
        <dbReference type="SAM" id="Phobius"/>
    </source>
</evidence>
<dbReference type="Gene3D" id="2.60.120.260">
    <property type="entry name" value="Galactose-binding domain-like"/>
    <property type="match status" value="2"/>
</dbReference>
<evidence type="ECO:0000256" key="1">
    <source>
        <dbReference type="SAM" id="MobiDB-lite"/>
    </source>
</evidence>
<feature type="compositionally biased region" description="Polar residues" evidence="1">
    <location>
        <begin position="466"/>
        <end position="477"/>
    </location>
</feature>